<dbReference type="Pfam" id="PF00096">
    <property type="entry name" value="zf-C2H2"/>
    <property type="match status" value="8"/>
</dbReference>
<evidence type="ECO:0000256" key="5">
    <source>
        <dbReference type="ARBA" id="ARBA00022833"/>
    </source>
</evidence>
<dbReference type="AlphaFoldDB" id="A0A8T0F8P8"/>
<dbReference type="Gene3D" id="3.30.160.60">
    <property type="entry name" value="Classic Zinc Finger"/>
    <property type="match status" value="9"/>
</dbReference>
<keyword evidence="2" id="KW-0479">Metal-binding</keyword>
<feature type="domain" description="C2H2-type" evidence="11">
    <location>
        <begin position="838"/>
        <end position="865"/>
    </location>
</feature>
<name>A0A8T0F8P8_ARGBR</name>
<dbReference type="EMBL" id="JABXBU010000015">
    <property type="protein sequence ID" value="KAF8787584.1"/>
    <property type="molecule type" value="Genomic_DNA"/>
</dbReference>
<evidence type="ECO:0000256" key="10">
    <source>
        <dbReference type="PROSITE-ProRule" id="PRU00042"/>
    </source>
</evidence>
<keyword evidence="4 10" id="KW-0863">Zinc-finger</keyword>
<keyword evidence="13" id="KW-1185">Reference proteome</keyword>
<reference evidence="12" key="2">
    <citation type="submission" date="2020-06" db="EMBL/GenBank/DDBJ databases">
        <authorList>
            <person name="Sheffer M."/>
        </authorList>
    </citation>
    <scope>NUCLEOTIDE SEQUENCE</scope>
</reference>
<evidence type="ECO:0000256" key="2">
    <source>
        <dbReference type="ARBA" id="ARBA00022723"/>
    </source>
</evidence>
<dbReference type="InterPro" id="IPR036236">
    <property type="entry name" value="Znf_C2H2_sf"/>
</dbReference>
<protein>
    <submittedName>
        <fullName evidence="12">Zinc finger protein 112 like protein</fullName>
    </submittedName>
</protein>
<dbReference type="FunFam" id="3.30.160.60:FF:001228">
    <property type="entry name" value="Zinc finger protein 236"/>
    <property type="match status" value="1"/>
</dbReference>
<feature type="domain" description="C2H2-type" evidence="11">
    <location>
        <begin position="676"/>
        <end position="703"/>
    </location>
</feature>
<evidence type="ECO:0000256" key="7">
    <source>
        <dbReference type="ARBA" id="ARBA00023125"/>
    </source>
</evidence>
<evidence type="ECO:0000256" key="8">
    <source>
        <dbReference type="ARBA" id="ARBA00023163"/>
    </source>
</evidence>
<evidence type="ECO:0000256" key="1">
    <source>
        <dbReference type="ARBA" id="ARBA00004123"/>
    </source>
</evidence>
<gene>
    <name evidence="12" type="ORF">HNY73_009165</name>
</gene>
<evidence type="ECO:0000313" key="13">
    <source>
        <dbReference type="Proteomes" id="UP000807504"/>
    </source>
</evidence>
<feature type="domain" description="C2H2-type" evidence="11">
    <location>
        <begin position="704"/>
        <end position="731"/>
    </location>
</feature>
<sequence>MRHLAKEQKNINKVVKKQDALISLLIESYKKKQNLVSNGQISESSTISDAQEKFTLPIDENEHIITSESEIITELIDVNEMLGPSNAVGVNNTKNISHLKDSLNSVFNFSISNGNFIESHVSNKDLQDNSVNHKINEALYENVTDKVFFSKVSPELDCTVRSPLHIDDNEHDLNSNSLNEQGMCKENYSLYKSNIDNISTNCQASVNNIIKNNSNLMNPFKENKILKIESQFFDEETQNVKALSSFQDNENEIPIPHMERCYSCDICGELFDKEDCLLLHISNHNVDLCKCYVCDANFDTSEHLQEHLLSHSDIPLEDMDKMIDEDIESNFNKLEEMSLEDIEKIGLDDDFDENLAKMYALAHFDISIDENDSVNIINYDDTSKECTLLQENSSLNSDVNCTLENLAVEDVNFDISVKNLNKFPSLIFNKNVNLQAQPESNKEGDFNGNFHNISKCDIPKKMHIPSKDVDDISLNHCIQDIIAKLHSDPSFDFSKESVSEACKNIVDVDLPNMNILSDMDIFSKSSDFSAIDNLEGNVNHVIFSDDIIDKIRSLFQKNHPADNELFKAEKDVADSSDISETKNVTKHSKQLSICHICDKTFSRKFYLQTHYLTHLGIKPYRCHICNRSFAKKCALTIHSLIHNKIKKYSCNNCEKSFLRKTDLQKHMLIHTGQKPYVCKVCQKEFNHQNNLRRHELIHGNKKLHVCRICDKGFSDQISLLSHTKIHLRSAEVDVSNDNIYDFNNYLKSVKDKLHGCEICGAMFARNDRLVKHKLTHCDKDLYLCEVCGSTYKNKSDLQTHLLNHIDTTFEEIRDNTEKIEDLDLTKLEPSVQNMKKTYACDQCFKVYNRSSALKYHYLTHTGEKPHKCPICQKNFGQRTTLKRHILAHSGVKSFSCKLCSKSFIWESSLRKHYATHSSR</sequence>
<dbReference type="GO" id="GO:0005634">
    <property type="term" value="C:nucleus"/>
    <property type="evidence" value="ECO:0007669"/>
    <property type="project" value="UniProtKB-SubCell"/>
</dbReference>
<evidence type="ECO:0000313" key="12">
    <source>
        <dbReference type="EMBL" id="KAF8787584.1"/>
    </source>
</evidence>
<feature type="domain" description="C2H2-type" evidence="11">
    <location>
        <begin position="894"/>
        <end position="919"/>
    </location>
</feature>
<dbReference type="GO" id="GO:0006355">
    <property type="term" value="P:regulation of DNA-templated transcription"/>
    <property type="evidence" value="ECO:0007669"/>
    <property type="project" value="UniProtKB-ARBA"/>
</dbReference>
<evidence type="ECO:0000256" key="3">
    <source>
        <dbReference type="ARBA" id="ARBA00022737"/>
    </source>
</evidence>
<feature type="domain" description="C2H2-type" evidence="11">
    <location>
        <begin position="648"/>
        <end position="675"/>
    </location>
</feature>
<dbReference type="PROSITE" id="PS50157">
    <property type="entry name" value="ZINC_FINGER_C2H2_2"/>
    <property type="match status" value="11"/>
</dbReference>
<feature type="domain" description="C2H2-type" evidence="11">
    <location>
        <begin position="754"/>
        <end position="781"/>
    </location>
</feature>
<evidence type="ECO:0000256" key="9">
    <source>
        <dbReference type="ARBA" id="ARBA00023242"/>
    </source>
</evidence>
<feature type="domain" description="C2H2-type" evidence="11">
    <location>
        <begin position="620"/>
        <end position="647"/>
    </location>
</feature>
<feature type="domain" description="C2H2-type" evidence="11">
    <location>
        <begin position="262"/>
        <end position="284"/>
    </location>
</feature>
<dbReference type="Proteomes" id="UP000807504">
    <property type="component" value="Unassembled WGS sequence"/>
</dbReference>
<accession>A0A8T0F8P8</accession>
<reference evidence="12" key="1">
    <citation type="journal article" date="2020" name="bioRxiv">
        <title>Chromosome-level reference genome of the European wasp spider Argiope bruennichi: a resource for studies on range expansion and evolutionary adaptation.</title>
        <authorList>
            <person name="Sheffer M.M."/>
            <person name="Hoppe A."/>
            <person name="Krehenwinkel H."/>
            <person name="Uhl G."/>
            <person name="Kuss A.W."/>
            <person name="Jensen L."/>
            <person name="Jensen C."/>
            <person name="Gillespie R.G."/>
            <person name="Hoff K.J."/>
            <person name="Prost S."/>
        </authorList>
    </citation>
    <scope>NUCLEOTIDE SEQUENCE</scope>
</reference>
<dbReference type="SMART" id="SM00355">
    <property type="entry name" value="ZnF_C2H2"/>
    <property type="match status" value="12"/>
</dbReference>
<dbReference type="FunFam" id="3.30.160.60:FF:002343">
    <property type="entry name" value="Zinc finger protein 33A"/>
    <property type="match status" value="1"/>
</dbReference>
<dbReference type="FunFam" id="3.30.160.60:FF:000358">
    <property type="entry name" value="zinc finger protein 24"/>
    <property type="match status" value="1"/>
</dbReference>
<keyword evidence="3" id="KW-0677">Repeat</keyword>
<evidence type="ECO:0000259" key="11">
    <source>
        <dbReference type="PROSITE" id="PS50157"/>
    </source>
</evidence>
<comment type="caution">
    <text evidence="12">The sequence shown here is derived from an EMBL/GenBank/DDBJ whole genome shotgun (WGS) entry which is preliminary data.</text>
</comment>
<dbReference type="GO" id="GO:0008270">
    <property type="term" value="F:zinc ion binding"/>
    <property type="evidence" value="ECO:0007669"/>
    <property type="project" value="UniProtKB-KW"/>
</dbReference>
<dbReference type="PROSITE" id="PS00028">
    <property type="entry name" value="ZINC_FINGER_C2H2_1"/>
    <property type="match status" value="12"/>
</dbReference>
<feature type="domain" description="C2H2-type" evidence="11">
    <location>
        <begin position="782"/>
        <end position="804"/>
    </location>
</feature>
<keyword evidence="5" id="KW-0862">Zinc</keyword>
<dbReference type="InterPro" id="IPR050331">
    <property type="entry name" value="Zinc_finger"/>
</dbReference>
<keyword evidence="9" id="KW-0539">Nucleus</keyword>
<comment type="subcellular location">
    <subcellularLocation>
        <location evidence="1">Nucleus</location>
    </subcellularLocation>
</comment>
<feature type="domain" description="C2H2-type" evidence="11">
    <location>
        <begin position="866"/>
        <end position="893"/>
    </location>
</feature>
<keyword evidence="7" id="KW-0238">DNA-binding</keyword>
<dbReference type="SUPFAM" id="SSF57667">
    <property type="entry name" value="beta-beta-alpha zinc fingers"/>
    <property type="match status" value="7"/>
</dbReference>
<evidence type="ECO:0000256" key="4">
    <source>
        <dbReference type="ARBA" id="ARBA00022771"/>
    </source>
</evidence>
<organism evidence="12 13">
    <name type="scientific">Argiope bruennichi</name>
    <name type="common">Wasp spider</name>
    <name type="synonym">Aranea bruennichi</name>
    <dbReference type="NCBI Taxonomy" id="94029"/>
    <lineage>
        <taxon>Eukaryota</taxon>
        <taxon>Metazoa</taxon>
        <taxon>Ecdysozoa</taxon>
        <taxon>Arthropoda</taxon>
        <taxon>Chelicerata</taxon>
        <taxon>Arachnida</taxon>
        <taxon>Araneae</taxon>
        <taxon>Araneomorphae</taxon>
        <taxon>Entelegynae</taxon>
        <taxon>Araneoidea</taxon>
        <taxon>Araneidae</taxon>
        <taxon>Argiope</taxon>
    </lineage>
</organism>
<dbReference type="PANTHER" id="PTHR16515:SF49">
    <property type="entry name" value="GASTRULA ZINC FINGER PROTEIN XLCGF49.1-LIKE-RELATED"/>
    <property type="match status" value="1"/>
</dbReference>
<dbReference type="FunFam" id="3.30.160.60:FF:000671">
    <property type="entry name" value="Zinc finger protein 26"/>
    <property type="match status" value="1"/>
</dbReference>
<dbReference type="FunFam" id="3.30.160.60:FF:000446">
    <property type="entry name" value="Zinc finger protein"/>
    <property type="match status" value="1"/>
</dbReference>
<dbReference type="InterPro" id="IPR013087">
    <property type="entry name" value="Znf_C2H2_type"/>
</dbReference>
<evidence type="ECO:0000256" key="6">
    <source>
        <dbReference type="ARBA" id="ARBA00023015"/>
    </source>
</evidence>
<dbReference type="PANTHER" id="PTHR16515">
    <property type="entry name" value="PR DOMAIN ZINC FINGER PROTEIN"/>
    <property type="match status" value="1"/>
</dbReference>
<feature type="domain" description="C2H2-type" evidence="11">
    <location>
        <begin position="592"/>
        <end position="619"/>
    </location>
</feature>
<keyword evidence="8" id="KW-0804">Transcription</keyword>
<proteinExistence type="predicted"/>
<keyword evidence="6" id="KW-0805">Transcription regulation</keyword>
<dbReference type="GO" id="GO:0003677">
    <property type="term" value="F:DNA binding"/>
    <property type="evidence" value="ECO:0007669"/>
    <property type="project" value="UniProtKB-KW"/>
</dbReference>